<proteinExistence type="predicted"/>
<organism evidence="4 5">
    <name type="scientific">Roseobacter insulae</name>
    <dbReference type="NCBI Taxonomy" id="2859783"/>
    <lineage>
        <taxon>Bacteria</taxon>
        <taxon>Pseudomonadati</taxon>
        <taxon>Pseudomonadota</taxon>
        <taxon>Alphaproteobacteria</taxon>
        <taxon>Rhodobacterales</taxon>
        <taxon>Roseobacteraceae</taxon>
        <taxon>Roseobacter</taxon>
    </lineage>
</organism>
<feature type="domain" description="Tip attachment protein J" evidence="2">
    <location>
        <begin position="790"/>
        <end position="935"/>
    </location>
</feature>
<dbReference type="RefSeq" id="WP_219505266.1">
    <property type="nucleotide sequence ID" value="NZ_JAHXDN010000005.1"/>
</dbReference>
<keyword evidence="5" id="KW-1185">Reference proteome</keyword>
<sequence>MATLLFAAAGSAIGGAIGGSVLGVSAAAIGQAIGATLGRVVDSKLMGGTGTITQEGPRLDSLDVMTSQEGAPLADIAGRTAVSGEVIWAARLKETANRTSQSSGSGKSRQTVSTTSYSYSASFAVSLGEGPLSHMGRIWIDSQVVDLSTMINSGRVRFYNGSETQSPDYLIEAIEGHAPAYRGTAYVVFEDLPLGQFGNRIPQVRVEVFGRSGEMEDLIEGVNVIPGATEWGYMPTPNPRVRRDGQGNIFQEDVENANRHAGISDWSLSMDMLSANLPNASTVSLIAAWFGTDLRAGLCSVEPRVELKGKETKTRWRAGGLTRATANVTSTTDEGRPAYGSSPADISLVRAIKNLRARGKRTVLYPFIMMDITDAQALPDPSGAGVQGAYPWRGRIEPRAGQSVAAEVAAFMGTASPANFSISGETVNYSGPAAFGFRRFILHLAHVAKAAGGVDAFLVGTEMRGLSMARHSDGSYPFVDALRTLAAEVSAILPGAKISYAADWSEYHSDRPGSEIRFHLDPLWADPAIDFVGIDNYLPLSDWRGGSSHADFDATNGITTPYNLDYLKGNIEGGEYWDWFYADSAARAAQDRSPIQDLAYGEPWVYRQKAIRDWQQNAHYERDASGIRAATPTAWVPGSKPIWFTEIGCPAVEFGGNQPNVFNSRISSEGGLPYFSTGIRDDFMQRQFIRASLEWWRDNGAGVLDVADVQIWCWDARPWPEFPNNTDTWSDGPDWRLGHWLNGRAGTAPAAEAMRRRLIERHDLVDADFDFSEAYGQGDGYASGAPISFREYIQPFEVSLGLTVREDDGRLIFSNPAYAREVEGITVDDMAQSGTAGAAPFSALRSAIEDTAGTAILRFRDGVRDYQAAAVRDQIEDGPEDGTAEAETPLILDFDRGASAVARILRAASAARETLSFSLPRSARRVRPGMIVPIAFGDEPPRAFEIKKVIEGEALAIEAQSYDRGTHAPGASIYLPAQNKRVFGSQTSILALMDLPLITAGADEADGFIAAHAEPWPGLVVVARSYDENIGFAVSASLAIPATIGETVADLDPGTPWTYTEGPLDVRVFSGSLVSRSEPEILGGANSLAVLHADGWEVVQFRNAELIDGGTYRLSGLLRGQRGTESLSRASLPAFARVVLLDDAIAPAGVSSADVGLPFWYRYGPSDVSTDEHLKSRYTFSGLGRRPFSPVHLKAAWSGGDAVLNWTRRTRTLDGTFPASGQEPPVGEVSESYRVEIGPIGAPLRVETVSAPTFTYTAADQSADGITLPVAVRVSQISDTFGPGPAAALNLKGS</sequence>
<evidence type="ECO:0000259" key="2">
    <source>
        <dbReference type="Pfam" id="PF13550"/>
    </source>
</evidence>
<reference evidence="4" key="1">
    <citation type="submission" date="2021-07" db="EMBL/GenBank/DDBJ databases">
        <title>Roseobacter insulae sp. nov., isolated from a tidal flat.</title>
        <authorList>
            <person name="Park S."/>
            <person name="Yoon J.-H."/>
        </authorList>
    </citation>
    <scope>NUCLEOTIDE SEQUENCE</scope>
    <source>
        <strain evidence="4">YSTF-M11</strain>
    </source>
</reference>
<feature type="domain" description="Rcc01698-like C-terminal" evidence="3">
    <location>
        <begin position="1042"/>
        <end position="1139"/>
    </location>
</feature>
<feature type="domain" description="GTA TIM-barrel-like" evidence="1">
    <location>
        <begin position="435"/>
        <end position="723"/>
    </location>
</feature>
<evidence type="ECO:0000313" key="5">
    <source>
        <dbReference type="Proteomes" id="UP001138661"/>
    </source>
</evidence>
<dbReference type="InterPro" id="IPR025195">
    <property type="entry name" value="GTA_TIM_dom"/>
</dbReference>
<dbReference type="InterPro" id="IPR032876">
    <property type="entry name" value="J_dom"/>
</dbReference>
<gene>
    <name evidence="4" type="ORF">KX928_17415</name>
</gene>
<evidence type="ECO:0000313" key="4">
    <source>
        <dbReference type="EMBL" id="MBW4709568.1"/>
    </source>
</evidence>
<accession>A0A9X1FZ32</accession>
<dbReference type="GO" id="GO:0016787">
    <property type="term" value="F:hydrolase activity"/>
    <property type="evidence" value="ECO:0007669"/>
    <property type="project" value="UniProtKB-KW"/>
</dbReference>
<dbReference type="Pfam" id="PF23666">
    <property type="entry name" value="Rcc01698_C"/>
    <property type="match status" value="1"/>
</dbReference>
<dbReference type="Pfam" id="PF13547">
    <property type="entry name" value="GTA_TIM"/>
    <property type="match status" value="1"/>
</dbReference>
<dbReference type="InterPro" id="IPR056490">
    <property type="entry name" value="Rcc01698_C"/>
</dbReference>
<keyword evidence="4" id="KW-0378">Hydrolase</keyword>
<dbReference type="EMBL" id="JAHXDN010000005">
    <property type="protein sequence ID" value="MBW4709568.1"/>
    <property type="molecule type" value="Genomic_DNA"/>
</dbReference>
<dbReference type="CDD" id="cd19607">
    <property type="entry name" value="GTA_TIM-barrel-like"/>
    <property type="match status" value="1"/>
</dbReference>
<evidence type="ECO:0000259" key="3">
    <source>
        <dbReference type="Pfam" id="PF23666"/>
    </source>
</evidence>
<comment type="caution">
    <text evidence="4">The sequence shown here is derived from an EMBL/GenBank/DDBJ whole genome shotgun (WGS) entry which is preliminary data.</text>
</comment>
<protein>
    <submittedName>
        <fullName evidence="4">Glycoside hydrolase/phage tail family protein</fullName>
    </submittedName>
</protein>
<dbReference type="Proteomes" id="UP001138661">
    <property type="component" value="Unassembled WGS sequence"/>
</dbReference>
<evidence type="ECO:0000259" key="1">
    <source>
        <dbReference type="Pfam" id="PF13547"/>
    </source>
</evidence>
<name>A0A9X1FZ32_9RHOB</name>
<dbReference type="Pfam" id="PF13550">
    <property type="entry name" value="Phage-tail_3"/>
    <property type="match status" value="1"/>
</dbReference>